<sequence length="136" mass="15004">MISSKKKFEVGDRFSSHSSNIYCTLIKIRNSGKKPYTVQWDDGKKLHCDDSWLLGMEFKEDFEGGAECSDNLTSAQELARGSVLQGCNSDLSLSGLQKLTSTVAISCQNDIQEYTTLTALNPLPLLDVSVSCNEEK</sequence>
<organism evidence="1 2">
    <name type="scientific">Aetokthonos hydrillicola Thurmond2011</name>
    <dbReference type="NCBI Taxonomy" id="2712845"/>
    <lineage>
        <taxon>Bacteria</taxon>
        <taxon>Bacillati</taxon>
        <taxon>Cyanobacteriota</taxon>
        <taxon>Cyanophyceae</taxon>
        <taxon>Nostocales</taxon>
        <taxon>Hapalosiphonaceae</taxon>
        <taxon>Aetokthonos</taxon>
    </lineage>
</organism>
<reference evidence="2" key="1">
    <citation type="journal article" date="2021" name="Science">
        <title>Hunting the eagle killer: A cyanobacterial neurotoxin causes vacuolar myelinopathy.</title>
        <authorList>
            <person name="Breinlinger S."/>
            <person name="Phillips T.J."/>
            <person name="Haram B.N."/>
            <person name="Mares J."/>
            <person name="Martinez Yerena J.A."/>
            <person name="Hrouzek P."/>
            <person name="Sobotka R."/>
            <person name="Henderson W.M."/>
            <person name="Schmieder P."/>
            <person name="Williams S.M."/>
            <person name="Lauderdale J.D."/>
            <person name="Wilde H.D."/>
            <person name="Gerrin W."/>
            <person name="Kust A."/>
            <person name="Washington J.W."/>
            <person name="Wagner C."/>
            <person name="Geier B."/>
            <person name="Liebeke M."/>
            <person name="Enke H."/>
            <person name="Niedermeyer T.H.J."/>
            <person name="Wilde S.B."/>
        </authorList>
    </citation>
    <scope>NUCLEOTIDE SEQUENCE [LARGE SCALE GENOMIC DNA]</scope>
    <source>
        <strain evidence="2">Thurmond2011</strain>
    </source>
</reference>
<name>A0AAP5M9T3_9CYAN</name>
<gene>
    <name evidence="1" type="ORF">G7B40_038960</name>
</gene>
<dbReference type="RefSeq" id="WP_208344408.1">
    <property type="nucleotide sequence ID" value="NZ_CAWQFN010000500.1"/>
</dbReference>
<protein>
    <submittedName>
        <fullName evidence="1">Uncharacterized protein</fullName>
    </submittedName>
</protein>
<evidence type="ECO:0000313" key="2">
    <source>
        <dbReference type="Proteomes" id="UP000667802"/>
    </source>
</evidence>
<proteinExistence type="predicted"/>
<dbReference type="Proteomes" id="UP000667802">
    <property type="component" value="Unassembled WGS sequence"/>
</dbReference>
<dbReference type="EMBL" id="JAALHA020000035">
    <property type="protein sequence ID" value="MDR9900486.1"/>
    <property type="molecule type" value="Genomic_DNA"/>
</dbReference>
<dbReference type="AlphaFoldDB" id="A0AAP5M9T3"/>
<keyword evidence="2" id="KW-1185">Reference proteome</keyword>
<evidence type="ECO:0000313" key="1">
    <source>
        <dbReference type="EMBL" id="MDR9900486.1"/>
    </source>
</evidence>
<comment type="caution">
    <text evidence="1">The sequence shown here is derived from an EMBL/GenBank/DDBJ whole genome shotgun (WGS) entry which is preliminary data.</text>
</comment>
<accession>A0AAP5M9T3</accession>